<evidence type="ECO:0000259" key="2">
    <source>
        <dbReference type="Pfam" id="PF00561"/>
    </source>
</evidence>
<protein>
    <submittedName>
        <fullName evidence="3">Homoserine O-acetyltransferase</fullName>
        <ecNumber evidence="3">2.3.1.31</ecNumber>
    </submittedName>
</protein>
<comment type="caution">
    <text evidence="3">The sequence shown here is derived from an EMBL/GenBank/DDBJ whole genome shotgun (WGS) entry which is preliminary data.</text>
</comment>
<dbReference type="InterPro" id="IPR008220">
    <property type="entry name" value="HAT_MetX-like"/>
</dbReference>
<dbReference type="AlphaFoldDB" id="A0A840N6T3"/>
<dbReference type="EC" id="2.3.1.31" evidence="3"/>
<keyword evidence="3" id="KW-0012">Acyltransferase</keyword>
<evidence type="ECO:0000256" key="1">
    <source>
        <dbReference type="ARBA" id="ARBA00022679"/>
    </source>
</evidence>
<dbReference type="InterPro" id="IPR029058">
    <property type="entry name" value="AB_hydrolase_fold"/>
</dbReference>
<dbReference type="PANTHER" id="PTHR32268">
    <property type="entry name" value="HOMOSERINE O-ACETYLTRANSFERASE"/>
    <property type="match status" value="1"/>
</dbReference>
<gene>
    <name evidence="3" type="ORF">HNQ36_003481</name>
</gene>
<dbReference type="Proteomes" id="UP000521227">
    <property type="component" value="Unassembled WGS sequence"/>
</dbReference>
<evidence type="ECO:0000313" key="4">
    <source>
        <dbReference type="Proteomes" id="UP000521227"/>
    </source>
</evidence>
<sequence length="363" mass="39723">MSDLAEALLTVSAVQPLRHPPFQLGWVDAPHYSVSLGDFPLDSGGVIEDFSISFAVHGDSRDDRLPIALALCAIGSTHHRMDFMIGTGQALDPSRLRILAIDAIGNGLTTSPSTSRSQPGYLFPQFTIGDMVRSQASLVKRLGIEKLDLVAGASMGGMQSLAWGVMYPEAMRRIVALTPMAKTTPWARLVNLLARSTLERGMCHELGGEPATDPWYDWVPLMLALSMRTPSQFDAEILDFCRSPGKSDPCPWLDLRRSWWRSQGFESIDWIYQSRAYDLHDVGKLGSFNGDTVAALNSVRAPTFIAAPSLDLYNPADAAVWASRHIPECHYMEINSVYGHMAASGLDQSASRALNDAVARFIA</sequence>
<name>A0A840N6T3_9BRAD</name>
<evidence type="ECO:0000313" key="3">
    <source>
        <dbReference type="EMBL" id="MBB5053481.1"/>
    </source>
</evidence>
<dbReference type="PANTHER" id="PTHR32268:SF11">
    <property type="entry name" value="HOMOSERINE O-ACETYLTRANSFERASE"/>
    <property type="match status" value="1"/>
</dbReference>
<proteinExistence type="predicted"/>
<keyword evidence="1 3" id="KW-0808">Transferase</keyword>
<dbReference type="Gene3D" id="3.40.50.1820">
    <property type="entry name" value="alpha/beta hydrolase"/>
    <property type="match status" value="1"/>
</dbReference>
<dbReference type="RefSeq" id="WP_200941184.1">
    <property type="nucleotide sequence ID" value="NZ_JACHIJ010000005.1"/>
</dbReference>
<reference evidence="3 4" key="1">
    <citation type="submission" date="2020-08" db="EMBL/GenBank/DDBJ databases">
        <title>Genomic Encyclopedia of Type Strains, Phase IV (KMG-IV): sequencing the most valuable type-strain genomes for metagenomic binning, comparative biology and taxonomic classification.</title>
        <authorList>
            <person name="Goeker M."/>
        </authorList>
    </citation>
    <scope>NUCLEOTIDE SEQUENCE [LARGE SCALE GENOMIC DNA]</scope>
    <source>
        <strain evidence="3 4">DSM 17498</strain>
    </source>
</reference>
<accession>A0A840N6T3</accession>
<organism evidence="3 4">
    <name type="scientific">Afipia massiliensis</name>
    <dbReference type="NCBI Taxonomy" id="211460"/>
    <lineage>
        <taxon>Bacteria</taxon>
        <taxon>Pseudomonadati</taxon>
        <taxon>Pseudomonadota</taxon>
        <taxon>Alphaproteobacteria</taxon>
        <taxon>Hyphomicrobiales</taxon>
        <taxon>Nitrobacteraceae</taxon>
        <taxon>Afipia</taxon>
    </lineage>
</organism>
<dbReference type="Pfam" id="PF00561">
    <property type="entry name" value="Abhydrolase_1"/>
    <property type="match status" value="1"/>
</dbReference>
<dbReference type="EMBL" id="JACHIJ010000005">
    <property type="protein sequence ID" value="MBB5053481.1"/>
    <property type="molecule type" value="Genomic_DNA"/>
</dbReference>
<dbReference type="SUPFAM" id="SSF53474">
    <property type="entry name" value="alpha/beta-Hydrolases"/>
    <property type="match status" value="1"/>
</dbReference>
<feature type="domain" description="AB hydrolase-1" evidence="2">
    <location>
        <begin position="87"/>
        <end position="188"/>
    </location>
</feature>
<dbReference type="InterPro" id="IPR000073">
    <property type="entry name" value="AB_hydrolase_1"/>
</dbReference>
<dbReference type="GO" id="GO:0004414">
    <property type="term" value="F:homoserine O-acetyltransferase activity"/>
    <property type="evidence" value="ECO:0007669"/>
    <property type="project" value="UniProtKB-EC"/>
</dbReference>